<dbReference type="KEGG" id="str:Sterm_1372"/>
<dbReference type="STRING" id="526218.Sterm_1372"/>
<reference evidence="1 2" key="2">
    <citation type="journal article" date="2010" name="Stand. Genomic Sci.">
        <title>Complete genome sequence of Sebaldella termitidis type strain (NCTC 11300).</title>
        <authorList>
            <person name="Harmon-Smith M."/>
            <person name="Celia L."/>
            <person name="Chertkov O."/>
            <person name="Lapidus A."/>
            <person name="Copeland A."/>
            <person name="Glavina Del Rio T."/>
            <person name="Nolan M."/>
            <person name="Lucas S."/>
            <person name="Tice H."/>
            <person name="Cheng J.F."/>
            <person name="Han C."/>
            <person name="Detter J.C."/>
            <person name="Bruce D."/>
            <person name="Goodwin L."/>
            <person name="Pitluck S."/>
            <person name="Pati A."/>
            <person name="Liolios K."/>
            <person name="Ivanova N."/>
            <person name="Mavromatis K."/>
            <person name="Mikhailova N."/>
            <person name="Chen A."/>
            <person name="Palaniappan K."/>
            <person name="Land M."/>
            <person name="Hauser L."/>
            <person name="Chang Y.J."/>
            <person name="Jeffries C.D."/>
            <person name="Brettin T."/>
            <person name="Goker M."/>
            <person name="Beck B."/>
            <person name="Bristow J."/>
            <person name="Eisen J.A."/>
            <person name="Markowitz V."/>
            <person name="Hugenholtz P."/>
            <person name="Kyrpides N.C."/>
            <person name="Klenk H.P."/>
            <person name="Chen F."/>
        </authorList>
    </citation>
    <scope>NUCLEOTIDE SEQUENCE [LARGE SCALE GENOMIC DNA]</scope>
    <source>
        <strain evidence="2">ATCC 33386 / NCTC 11300</strain>
    </source>
</reference>
<protein>
    <submittedName>
        <fullName evidence="1">Uncharacterized protein</fullName>
    </submittedName>
</protein>
<proteinExistence type="predicted"/>
<dbReference type="EMBL" id="CP001739">
    <property type="protein sequence ID" value="ACZ08236.1"/>
    <property type="molecule type" value="Genomic_DNA"/>
</dbReference>
<dbReference type="AlphaFoldDB" id="D1AHK2"/>
<keyword evidence="2" id="KW-1185">Reference proteome</keyword>
<organism evidence="1 2">
    <name type="scientific">Sebaldella termitidis (strain ATCC 33386 / NCTC 11300)</name>
    <dbReference type="NCBI Taxonomy" id="526218"/>
    <lineage>
        <taxon>Bacteria</taxon>
        <taxon>Fusobacteriati</taxon>
        <taxon>Fusobacteriota</taxon>
        <taxon>Fusobacteriia</taxon>
        <taxon>Fusobacteriales</taxon>
        <taxon>Leptotrichiaceae</taxon>
        <taxon>Sebaldella</taxon>
    </lineage>
</organism>
<sequence>MKKPSVKTIKSVITNRVKTDSFMLVMLSYI</sequence>
<accession>D1AHK2</accession>
<evidence type="ECO:0000313" key="2">
    <source>
        <dbReference type="Proteomes" id="UP000000845"/>
    </source>
</evidence>
<evidence type="ECO:0000313" key="1">
    <source>
        <dbReference type="EMBL" id="ACZ08236.1"/>
    </source>
</evidence>
<reference evidence="2" key="1">
    <citation type="submission" date="2009-09" db="EMBL/GenBank/DDBJ databases">
        <title>The complete chromosome of Sebaldella termitidis ATCC 33386.</title>
        <authorList>
            <consortium name="US DOE Joint Genome Institute (JGI-PGF)"/>
            <person name="Lucas S."/>
            <person name="Copeland A."/>
            <person name="Lapidus A."/>
            <person name="Glavina del Rio T."/>
            <person name="Dalin E."/>
            <person name="Tice H."/>
            <person name="Bruce D."/>
            <person name="Goodwin L."/>
            <person name="Pitluck S."/>
            <person name="Kyrpides N."/>
            <person name="Mavromatis K."/>
            <person name="Ivanova N."/>
            <person name="Mikhailova N."/>
            <person name="Sims D."/>
            <person name="Meincke L."/>
            <person name="Brettin T."/>
            <person name="Detter J.C."/>
            <person name="Han C."/>
            <person name="Larimer F."/>
            <person name="Land M."/>
            <person name="Hauser L."/>
            <person name="Markowitz V."/>
            <person name="Cheng J.F."/>
            <person name="Hugenholtz P."/>
            <person name="Woyke T."/>
            <person name="Wu D."/>
            <person name="Eisen J.A."/>
        </authorList>
    </citation>
    <scope>NUCLEOTIDE SEQUENCE [LARGE SCALE GENOMIC DNA]</scope>
    <source>
        <strain evidence="2">ATCC 33386 / NCTC 11300</strain>
    </source>
</reference>
<name>D1AHK2_SEBTE</name>
<gene>
    <name evidence="1" type="ordered locus">Sterm_1372</name>
</gene>
<dbReference type="Proteomes" id="UP000000845">
    <property type="component" value="Chromosome"/>
</dbReference>
<dbReference type="HOGENOM" id="CLU_3405337_0_0_0"/>